<accession>A0A1G9CSX3</accession>
<dbReference type="AlphaFoldDB" id="A0A1G9CSX3"/>
<dbReference type="EMBL" id="FNGF01000001">
    <property type="protein sequence ID" value="SDK54752.1"/>
    <property type="molecule type" value="Genomic_DNA"/>
</dbReference>
<reference evidence="3" key="1">
    <citation type="submission" date="2016-10" db="EMBL/GenBank/DDBJ databases">
        <authorList>
            <person name="Varghese N."/>
            <person name="Submissions S."/>
        </authorList>
    </citation>
    <scope>NUCLEOTIDE SEQUENCE [LARGE SCALE GENOMIC DNA]</scope>
    <source>
        <strain evidence="3">CGMCC 4.3147</strain>
    </source>
</reference>
<organism evidence="2 3">
    <name type="scientific">Glycomyces sambucus</name>
    <dbReference type="NCBI Taxonomy" id="380244"/>
    <lineage>
        <taxon>Bacteria</taxon>
        <taxon>Bacillati</taxon>
        <taxon>Actinomycetota</taxon>
        <taxon>Actinomycetes</taxon>
        <taxon>Glycomycetales</taxon>
        <taxon>Glycomycetaceae</taxon>
        <taxon>Glycomyces</taxon>
    </lineage>
</organism>
<dbReference type="Proteomes" id="UP000198662">
    <property type="component" value="Unassembled WGS sequence"/>
</dbReference>
<proteinExistence type="predicted"/>
<evidence type="ECO:0000313" key="3">
    <source>
        <dbReference type="Proteomes" id="UP000198662"/>
    </source>
</evidence>
<gene>
    <name evidence="2" type="ORF">SAMN05216298_0496</name>
</gene>
<name>A0A1G9CSX3_9ACTN</name>
<evidence type="ECO:0000256" key="1">
    <source>
        <dbReference type="SAM" id="Coils"/>
    </source>
</evidence>
<dbReference type="STRING" id="380244.SAMN05216298_0496"/>
<keyword evidence="1" id="KW-0175">Coiled coil</keyword>
<evidence type="ECO:0000313" key="2">
    <source>
        <dbReference type="EMBL" id="SDK54752.1"/>
    </source>
</evidence>
<dbReference type="InterPro" id="IPR046306">
    <property type="entry name" value="DUF6421"/>
</dbReference>
<protein>
    <submittedName>
        <fullName evidence="2">Uncharacterized protein</fullName>
    </submittedName>
</protein>
<dbReference type="RefSeq" id="WP_091042158.1">
    <property type="nucleotide sequence ID" value="NZ_FNGF01000001.1"/>
</dbReference>
<feature type="coiled-coil region" evidence="1">
    <location>
        <begin position="342"/>
        <end position="376"/>
    </location>
</feature>
<dbReference type="Pfam" id="PF19985">
    <property type="entry name" value="DUF6421"/>
    <property type="match status" value="1"/>
</dbReference>
<keyword evidence="3" id="KW-1185">Reference proteome</keyword>
<sequence length="419" mass="46422">MPITPDAESEQLRRAHRLHAALIADVDRFRLRQQADGAVTDPGPADEKALTGIRDLAAAWYTEHGFDAQAAALDADVRDWLAAGLAAVPDFTRTRDALAAPDDGADFLFVAPLRNTNGVDVGQRLEAWYGRREEPDCFPELQRDHPHPKNNSQCVRVLSGSAGITEGNCLVFFPENVAAPAKPPVQPYAMFLFSKFRRIHETYALPGAEAVLEPDSIPRASSGMSPYDCYQARSVWGYLHDSAHYQGPWPFDEHISLKMNWFVGVLEEIKVDAKTVVACADEDIAHAEAVIDMILLERIFRYPLEPDAVRLFDSGTGVFLYSWFREAGAITGGADGLLRLDRAAAIAALRDYVAVIEALEQEVSTEEEYRVRAKALVRRHLAEGEGKDRYRFTGDQRVLLRAQPALAALPPLRFGIGAW</sequence>
<dbReference type="OrthoDB" id="2935458at2"/>